<feature type="signal peptide" evidence="3">
    <location>
        <begin position="1"/>
        <end position="27"/>
    </location>
</feature>
<comment type="caution">
    <text evidence="5">The sequence shown here is derived from an EMBL/GenBank/DDBJ whole genome shotgun (WGS) entry which is preliminary data.</text>
</comment>
<evidence type="ECO:0000313" key="6">
    <source>
        <dbReference type="Proteomes" id="UP001596150"/>
    </source>
</evidence>
<dbReference type="InterPro" id="IPR030678">
    <property type="entry name" value="Peptide/Ni-bd"/>
</dbReference>
<dbReference type="Proteomes" id="UP001596150">
    <property type="component" value="Unassembled WGS sequence"/>
</dbReference>
<feature type="chain" id="PRO_5045889094" evidence="3">
    <location>
        <begin position="28"/>
        <end position="498"/>
    </location>
</feature>
<feature type="domain" description="Solute-binding protein family 5" evidence="4">
    <location>
        <begin position="71"/>
        <end position="415"/>
    </location>
</feature>
<evidence type="ECO:0000259" key="4">
    <source>
        <dbReference type="Pfam" id="PF00496"/>
    </source>
</evidence>
<sequence length="498" mass="52612">MKTMLRALRTSAVLLASVAGFATVAHAADPLRVGASFIASGLDPTKGSNGWALASHGIGENLFSVDKDGVLVPELAASAERVDKLTWRVRLKPGRQFSDGAPVSAEAVSAGLAHTTANNKAALATGGKLAFQAEDPLTIKVTTERPVPLIQALFAEWPLIVYGLKADGSAVFSGPYAVQSFKPDAEIELVANPHFDGAEKRSPITYRKFGDAQALTLALEAGELDLAFGLPAESIARLKKDPDLAIKSFPVGYQYLAYLNTRKPALTDARVRRAIDLAIDRSQLATAINGGLPATGAYAPYFPFAGKETRPTDAAKAAALLDAAGWTTGVDGKRSKEGAPLELTVLAYPQRPDLVAMLPVVKAQLAPLGIAVETKIVENANDVAASGDYDVFLWAQHTAPSGDPAFFLNSTFRTGAGLNFTGYSSPDFDAILDGFATESDPAKRADIAAHAQQKLFEDAPVSFLLSPVWHVGLSKALSGYEPWGSDYHVLRADIGEAN</sequence>
<comment type="subcellular location">
    <subcellularLocation>
        <location evidence="1">Periplasm</location>
    </subcellularLocation>
</comment>
<dbReference type="PIRSF" id="PIRSF002741">
    <property type="entry name" value="MppA"/>
    <property type="match status" value="1"/>
</dbReference>
<evidence type="ECO:0000256" key="2">
    <source>
        <dbReference type="ARBA" id="ARBA00005695"/>
    </source>
</evidence>
<keyword evidence="3" id="KW-0732">Signal</keyword>
<dbReference type="InterPro" id="IPR039424">
    <property type="entry name" value="SBP_5"/>
</dbReference>
<organism evidence="5 6">
    <name type="scientific">Kaistia terrae</name>
    <dbReference type="NCBI Taxonomy" id="537017"/>
    <lineage>
        <taxon>Bacteria</taxon>
        <taxon>Pseudomonadati</taxon>
        <taxon>Pseudomonadota</taxon>
        <taxon>Alphaproteobacteria</taxon>
        <taxon>Hyphomicrobiales</taxon>
        <taxon>Kaistiaceae</taxon>
        <taxon>Kaistia</taxon>
    </lineage>
</organism>
<name>A0ABW0PWB8_9HYPH</name>
<evidence type="ECO:0000313" key="5">
    <source>
        <dbReference type="EMBL" id="MFC5515807.1"/>
    </source>
</evidence>
<dbReference type="PANTHER" id="PTHR30290:SF81">
    <property type="entry name" value="OLIGOPEPTIDE-BINDING PROTEIN OPPA"/>
    <property type="match status" value="1"/>
</dbReference>
<protein>
    <submittedName>
        <fullName evidence="5">ABC transporter substrate-binding protein</fullName>
    </submittedName>
</protein>
<dbReference type="Gene3D" id="3.40.190.10">
    <property type="entry name" value="Periplasmic binding protein-like II"/>
    <property type="match status" value="1"/>
</dbReference>
<dbReference type="InterPro" id="IPR000914">
    <property type="entry name" value="SBP_5_dom"/>
</dbReference>
<proteinExistence type="inferred from homology"/>
<comment type="similarity">
    <text evidence="2">Belongs to the bacterial solute-binding protein 5 family.</text>
</comment>
<evidence type="ECO:0000256" key="3">
    <source>
        <dbReference type="SAM" id="SignalP"/>
    </source>
</evidence>
<gene>
    <name evidence="5" type="ORF">ACFPP9_08510</name>
</gene>
<dbReference type="Pfam" id="PF00496">
    <property type="entry name" value="SBP_bac_5"/>
    <property type="match status" value="1"/>
</dbReference>
<dbReference type="Gene3D" id="3.10.105.10">
    <property type="entry name" value="Dipeptide-binding Protein, Domain 3"/>
    <property type="match status" value="1"/>
</dbReference>
<reference evidence="6" key="1">
    <citation type="journal article" date="2019" name="Int. J. Syst. Evol. Microbiol.">
        <title>The Global Catalogue of Microorganisms (GCM) 10K type strain sequencing project: providing services to taxonomists for standard genome sequencing and annotation.</title>
        <authorList>
            <consortium name="The Broad Institute Genomics Platform"/>
            <consortium name="The Broad Institute Genome Sequencing Center for Infectious Disease"/>
            <person name="Wu L."/>
            <person name="Ma J."/>
        </authorList>
    </citation>
    <scope>NUCLEOTIDE SEQUENCE [LARGE SCALE GENOMIC DNA]</scope>
    <source>
        <strain evidence="6">KACC 12633</strain>
    </source>
</reference>
<accession>A0ABW0PWB8</accession>
<dbReference type="PANTHER" id="PTHR30290">
    <property type="entry name" value="PERIPLASMIC BINDING COMPONENT OF ABC TRANSPORTER"/>
    <property type="match status" value="1"/>
</dbReference>
<dbReference type="SUPFAM" id="SSF53850">
    <property type="entry name" value="Periplasmic binding protein-like II"/>
    <property type="match status" value="1"/>
</dbReference>
<keyword evidence="6" id="KW-1185">Reference proteome</keyword>
<dbReference type="RefSeq" id="WP_266341971.1">
    <property type="nucleotide sequence ID" value="NZ_JAPKNH010000001.1"/>
</dbReference>
<evidence type="ECO:0000256" key="1">
    <source>
        <dbReference type="ARBA" id="ARBA00004418"/>
    </source>
</evidence>
<dbReference type="EMBL" id="JBHSML010000003">
    <property type="protein sequence ID" value="MFC5515807.1"/>
    <property type="molecule type" value="Genomic_DNA"/>
</dbReference>